<accession>A0ABR1UUS0</accession>
<proteinExistence type="predicted"/>
<organism evidence="2 3">
    <name type="scientific">Apiospora phragmitis</name>
    <dbReference type="NCBI Taxonomy" id="2905665"/>
    <lineage>
        <taxon>Eukaryota</taxon>
        <taxon>Fungi</taxon>
        <taxon>Dikarya</taxon>
        <taxon>Ascomycota</taxon>
        <taxon>Pezizomycotina</taxon>
        <taxon>Sordariomycetes</taxon>
        <taxon>Xylariomycetidae</taxon>
        <taxon>Amphisphaeriales</taxon>
        <taxon>Apiosporaceae</taxon>
        <taxon>Apiospora</taxon>
    </lineage>
</organism>
<dbReference type="GeneID" id="92092674"/>
<comment type="caution">
    <text evidence="2">The sequence shown here is derived from an EMBL/GenBank/DDBJ whole genome shotgun (WGS) entry which is preliminary data.</text>
</comment>
<name>A0ABR1UUS0_9PEZI</name>
<protein>
    <submittedName>
        <fullName evidence="2">Uncharacterized protein</fullName>
    </submittedName>
</protein>
<evidence type="ECO:0000313" key="3">
    <source>
        <dbReference type="Proteomes" id="UP001480595"/>
    </source>
</evidence>
<reference evidence="2 3" key="1">
    <citation type="submission" date="2023-01" db="EMBL/GenBank/DDBJ databases">
        <title>Analysis of 21 Apiospora genomes using comparative genomics revels a genus with tremendous synthesis potential of carbohydrate active enzymes and secondary metabolites.</title>
        <authorList>
            <person name="Sorensen T."/>
        </authorList>
    </citation>
    <scope>NUCLEOTIDE SEQUENCE [LARGE SCALE GENOMIC DNA]</scope>
    <source>
        <strain evidence="2 3">CBS 135458</strain>
    </source>
</reference>
<evidence type="ECO:0000313" key="2">
    <source>
        <dbReference type="EMBL" id="KAK8061836.1"/>
    </source>
</evidence>
<gene>
    <name evidence="2" type="ORF">PG994_008202</name>
</gene>
<dbReference type="PANTHER" id="PTHR10039">
    <property type="entry name" value="AMELOGENIN"/>
    <property type="match status" value="1"/>
</dbReference>
<dbReference type="RefSeq" id="XP_066715098.1">
    <property type="nucleotide sequence ID" value="XM_066859611.1"/>
</dbReference>
<feature type="region of interest" description="Disordered" evidence="1">
    <location>
        <begin position="285"/>
        <end position="306"/>
    </location>
</feature>
<sequence>MDDYNISDISAYVTKTFSNSEISTDRRSVTLADSITIKSQGVFLWAVLITNLILDHYENGENWTSITTRLSEVPAELSDLYEELLSDIPPTEEAYVTYQFFVWAVLSTQKLRIREWHHIFPFLQENLPKSFDTMANSVWHIENDEQLERKIPRISRGLVEVKHEPEGQNFHGNGVTVDMDSTKGVAGSLQYDFGETRSVQIIHGSVTQFFLRVRGFKALLAACNKYYIARNRLSPSALDLSLEQPLPLTLAGGHYSIMVTCLAYLNISELDDYVDARKMAIRKEGKRPEINSCPSGAQPLEPHPPA</sequence>
<evidence type="ECO:0000256" key="1">
    <source>
        <dbReference type="SAM" id="MobiDB-lite"/>
    </source>
</evidence>
<dbReference type="Proteomes" id="UP001480595">
    <property type="component" value="Unassembled WGS sequence"/>
</dbReference>
<keyword evidence="3" id="KW-1185">Reference proteome</keyword>
<dbReference type="EMBL" id="JAQQWL010000008">
    <property type="protein sequence ID" value="KAK8061836.1"/>
    <property type="molecule type" value="Genomic_DNA"/>
</dbReference>